<dbReference type="PATRIC" id="fig|1122219.3.peg.1306"/>
<evidence type="ECO:0000313" key="1">
    <source>
        <dbReference type="EMBL" id="KMO86418.1"/>
    </source>
</evidence>
<dbReference type="RefSeq" id="WP_048514332.1">
    <property type="nucleotide sequence ID" value="NZ_FUXD01000012.1"/>
</dbReference>
<name>A0A0J6WW27_9FIRM</name>
<dbReference type="OrthoDB" id="1955632at2"/>
<dbReference type="InParanoid" id="A0A0J6WW27"/>
<sequence>MAELVNAINTFTYDNLIGSTEPAAILHNETIVSGSGKLSRGSVLGKITASGKLTLANSTKTDGSQTGNCILAEDVDATSADVVAPVYVTGTFNREALTFGGTDTAAAHEDALRNLNIYLTSIQ</sequence>
<evidence type="ECO:0008006" key="3">
    <source>
        <dbReference type="Google" id="ProtNLM"/>
    </source>
</evidence>
<dbReference type="AlphaFoldDB" id="A0A0J6WW27"/>
<gene>
    <name evidence="1" type="ORF">AB840_08095</name>
</gene>
<dbReference type="Proteomes" id="UP000036503">
    <property type="component" value="Unassembled WGS sequence"/>
</dbReference>
<dbReference type="Pfam" id="PF02924">
    <property type="entry name" value="HDPD"/>
    <property type="match status" value="1"/>
</dbReference>
<dbReference type="EMBL" id="LEKT01000023">
    <property type="protein sequence ID" value="KMO86418.1"/>
    <property type="molecule type" value="Genomic_DNA"/>
</dbReference>
<organism evidence="1 2">
    <name type="scientific">Megasphaera cerevisiae DSM 20462</name>
    <dbReference type="NCBI Taxonomy" id="1122219"/>
    <lineage>
        <taxon>Bacteria</taxon>
        <taxon>Bacillati</taxon>
        <taxon>Bacillota</taxon>
        <taxon>Negativicutes</taxon>
        <taxon>Veillonellales</taxon>
        <taxon>Veillonellaceae</taxon>
        <taxon>Megasphaera</taxon>
    </lineage>
</organism>
<proteinExistence type="predicted"/>
<reference evidence="1 2" key="1">
    <citation type="submission" date="2015-06" db="EMBL/GenBank/DDBJ databases">
        <title>Draft genome sequence of beer spoilage bacterium Megasphaera cerevisiae type strain 20462.</title>
        <authorList>
            <person name="Kutumbaka K."/>
            <person name="Pasmowitz J."/>
            <person name="Mategko J."/>
            <person name="Reyes D."/>
            <person name="Friedrich A."/>
            <person name="Han S."/>
            <person name="Martens-Habbena W."/>
            <person name="Neal-McKinney J."/>
            <person name="Janagama H.K."/>
            <person name="Nadala C."/>
            <person name="Samadpour M."/>
        </authorList>
    </citation>
    <scope>NUCLEOTIDE SEQUENCE [LARGE SCALE GENOMIC DNA]</scope>
    <source>
        <strain evidence="1 2">DSM 20462</strain>
    </source>
</reference>
<keyword evidence="2" id="KW-1185">Reference proteome</keyword>
<dbReference type="InterPro" id="IPR004195">
    <property type="entry name" value="Head_decoration_D"/>
</dbReference>
<evidence type="ECO:0000313" key="2">
    <source>
        <dbReference type="Proteomes" id="UP000036503"/>
    </source>
</evidence>
<protein>
    <recommendedName>
        <fullName evidence="3">Head decoration protein</fullName>
    </recommendedName>
</protein>
<accession>A0A0J6WW27</accession>
<dbReference type="Gene3D" id="2.40.300.10">
    <property type="entry name" value="Head decoration protein D"/>
    <property type="match status" value="1"/>
</dbReference>
<comment type="caution">
    <text evidence="1">The sequence shown here is derived from an EMBL/GenBank/DDBJ whole genome shotgun (WGS) entry which is preliminary data.</text>
</comment>